<evidence type="ECO:0000313" key="2">
    <source>
        <dbReference type="EMBL" id="KAG6479460.1"/>
    </source>
</evidence>
<reference evidence="2 3" key="1">
    <citation type="submission" date="2020-08" db="EMBL/GenBank/DDBJ databases">
        <title>Plant Genome Project.</title>
        <authorList>
            <person name="Zhang R.-G."/>
        </authorList>
    </citation>
    <scope>NUCLEOTIDE SEQUENCE [LARGE SCALE GENOMIC DNA]</scope>
    <source>
        <tissue evidence="2">Rhizome</tissue>
    </source>
</reference>
<gene>
    <name evidence="2" type="ORF">ZIOFF_062926</name>
</gene>
<keyword evidence="3" id="KW-1185">Reference proteome</keyword>
<dbReference type="EMBL" id="JACMSC010000017">
    <property type="protein sequence ID" value="KAG6479460.1"/>
    <property type="molecule type" value="Genomic_DNA"/>
</dbReference>
<organism evidence="2 3">
    <name type="scientific">Zingiber officinale</name>
    <name type="common">Ginger</name>
    <name type="synonym">Amomum zingiber</name>
    <dbReference type="NCBI Taxonomy" id="94328"/>
    <lineage>
        <taxon>Eukaryota</taxon>
        <taxon>Viridiplantae</taxon>
        <taxon>Streptophyta</taxon>
        <taxon>Embryophyta</taxon>
        <taxon>Tracheophyta</taxon>
        <taxon>Spermatophyta</taxon>
        <taxon>Magnoliopsida</taxon>
        <taxon>Liliopsida</taxon>
        <taxon>Zingiberales</taxon>
        <taxon>Zingiberaceae</taxon>
        <taxon>Zingiber</taxon>
    </lineage>
</organism>
<comment type="caution">
    <text evidence="2">The sequence shown here is derived from an EMBL/GenBank/DDBJ whole genome shotgun (WGS) entry which is preliminary data.</text>
</comment>
<evidence type="ECO:0000256" key="1">
    <source>
        <dbReference type="SAM" id="MobiDB-lite"/>
    </source>
</evidence>
<dbReference type="Proteomes" id="UP000734854">
    <property type="component" value="Unassembled WGS sequence"/>
</dbReference>
<evidence type="ECO:0000313" key="3">
    <source>
        <dbReference type="Proteomes" id="UP000734854"/>
    </source>
</evidence>
<sequence>MDCRVCDIPNLVSTTLLDSSSFLYCDVVVDPDNIFIDDITVPDILDVAGIIDDDGSVGETQESLPMTILPPFEPVEPAILLSDDGSDAESLILFLFSFGSESPPPSSCAADAGPPSTTSGQQAPRRSALLVAPPLAARAARALLLARRRRLSALLLRTVRSPLSPSTDTGRTFQQHRTAATSCCPRACRARVPPLAAAAGGLYSRLSLTAERSFR</sequence>
<protein>
    <submittedName>
        <fullName evidence="2">Uncharacterized protein</fullName>
    </submittedName>
</protein>
<accession>A0A8J5F2Z7</accession>
<feature type="region of interest" description="Disordered" evidence="1">
    <location>
        <begin position="105"/>
        <end position="126"/>
    </location>
</feature>
<proteinExistence type="predicted"/>
<dbReference type="AlphaFoldDB" id="A0A8J5F2Z7"/>
<name>A0A8J5F2Z7_ZINOF</name>